<feature type="transmembrane region" description="Helical" evidence="6">
    <location>
        <begin position="412"/>
        <end position="435"/>
    </location>
</feature>
<keyword evidence="3 6" id="KW-0812">Transmembrane</keyword>
<feature type="transmembrane region" description="Helical" evidence="6">
    <location>
        <begin position="357"/>
        <end position="374"/>
    </location>
</feature>
<protein>
    <submittedName>
        <fullName evidence="7">Amino acid permease</fullName>
    </submittedName>
</protein>
<evidence type="ECO:0000256" key="1">
    <source>
        <dbReference type="ARBA" id="ARBA00004141"/>
    </source>
</evidence>
<evidence type="ECO:0000256" key="3">
    <source>
        <dbReference type="ARBA" id="ARBA00022692"/>
    </source>
</evidence>
<keyword evidence="2" id="KW-0813">Transport</keyword>
<sequence length="468" mass="50464">MEIVMSQNIFRKESLATYLGSDKQFVKSMNGIDLMTLGIGAIIGTGIFILPGTVAATTAGPGVTLSFFFAAIVCALAAMCYAEFASALPVAGSAYSYGNVVFGEIVGWVLGWALILEYMLAVASVSTGWSAYFASFIESFGIKIPTALSGPFDPAHGTYINIVAVLIVLFVGWILSHGISTSIKINDVMVLVKLAIIVIFIVIGIFFIKPRNYHPFLPYHLFGSLKGATTVFFAFLGFDVVAASSAEVKNPQKNMPIGIIGSLIVATVLYMGVSIVLTGMVKYTHLDVANPVAFALKYVNQGWLADLLSLGALVGMFTMMISMTYSSSRLVYSIGRDGLLPNFISKFDEKHQAPQRALWIVTIIIAFMGGLVSLDQLTNLVNIGTLLAFTAVSFGVIPLRKRSDIKNDGFKVPLYPVLPIISGLACIGMICLLSAETLINAAIWFILGLIIYFAYGYRHSKLSHLSDK</sequence>
<feature type="transmembrane region" description="Helical" evidence="6">
    <location>
        <begin position="441"/>
        <end position="458"/>
    </location>
</feature>
<dbReference type="GO" id="GO:0015171">
    <property type="term" value="F:amino acid transmembrane transporter activity"/>
    <property type="evidence" value="ECO:0007669"/>
    <property type="project" value="TreeGrafter"/>
</dbReference>
<dbReference type="PANTHER" id="PTHR43243">
    <property type="entry name" value="INNER MEMBRANE TRANSPORTER YGJI-RELATED"/>
    <property type="match status" value="1"/>
</dbReference>
<name>A0A0R1VCP3_9LACO</name>
<feature type="transmembrane region" description="Helical" evidence="6">
    <location>
        <begin position="258"/>
        <end position="283"/>
    </location>
</feature>
<feature type="transmembrane region" description="Helical" evidence="6">
    <location>
        <begin position="188"/>
        <end position="208"/>
    </location>
</feature>
<feature type="transmembrane region" description="Helical" evidence="6">
    <location>
        <begin position="380"/>
        <end position="400"/>
    </location>
</feature>
<accession>A0A0R1VCP3</accession>
<dbReference type="Gene3D" id="1.20.1740.10">
    <property type="entry name" value="Amino acid/polyamine transporter I"/>
    <property type="match status" value="1"/>
</dbReference>
<proteinExistence type="predicted"/>
<evidence type="ECO:0000256" key="4">
    <source>
        <dbReference type="ARBA" id="ARBA00022989"/>
    </source>
</evidence>
<reference evidence="7 8" key="1">
    <citation type="journal article" date="2015" name="Genome Announc.">
        <title>Expanding the biotechnology potential of lactobacilli through comparative genomics of 213 strains and associated genera.</title>
        <authorList>
            <person name="Sun Z."/>
            <person name="Harris H.M."/>
            <person name="McCann A."/>
            <person name="Guo C."/>
            <person name="Argimon S."/>
            <person name="Zhang W."/>
            <person name="Yang X."/>
            <person name="Jeffery I.B."/>
            <person name="Cooney J.C."/>
            <person name="Kagawa T.F."/>
            <person name="Liu W."/>
            <person name="Song Y."/>
            <person name="Salvetti E."/>
            <person name="Wrobel A."/>
            <person name="Rasinkangas P."/>
            <person name="Parkhill J."/>
            <person name="Rea M.C."/>
            <person name="O'Sullivan O."/>
            <person name="Ritari J."/>
            <person name="Douillard F.P."/>
            <person name="Paul Ross R."/>
            <person name="Yang R."/>
            <person name="Briner A.E."/>
            <person name="Felis G.E."/>
            <person name="de Vos W.M."/>
            <person name="Barrangou R."/>
            <person name="Klaenhammer T.R."/>
            <person name="Caufield P.W."/>
            <person name="Cui Y."/>
            <person name="Zhang H."/>
            <person name="O'Toole P.W."/>
        </authorList>
    </citation>
    <scope>NUCLEOTIDE SEQUENCE [LARGE SCALE GENOMIC DNA]</scope>
    <source>
        <strain evidence="7 8">DSM 16045</strain>
    </source>
</reference>
<dbReference type="EMBL" id="AZFN01000003">
    <property type="protein sequence ID" value="KRM03320.1"/>
    <property type="molecule type" value="Genomic_DNA"/>
</dbReference>
<feature type="transmembrane region" description="Helical" evidence="6">
    <location>
        <begin position="62"/>
        <end position="82"/>
    </location>
</feature>
<dbReference type="AlphaFoldDB" id="A0A0R1VCP3"/>
<feature type="transmembrane region" description="Helical" evidence="6">
    <location>
        <begin position="228"/>
        <end position="246"/>
    </location>
</feature>
<keyword evidence="5 6" id="KW-0472">Membrane</keyword>
<gene>
    <name evidence="7" type="ORF">FC60_GL001101</name>
</gene>
<evidence type="ECO:0000256" key="2">
    <source>
        <dbReference type="ARBA" id="ARBA00022448"/>
    </source>
</evidence>
<evidence type="ECO:0000313" key="8">
    <source>
        <dbReference type="Proteomes" id="UP000051739"/>
    </source>
</evidence>
<dbReference type="PANTHER" id="PTHR43243:SF4">
    <property type="entry name" value="CATIONIC AMINO ACID TRANSPORTER 4"/>
    <property type="match status" value="1"/>
</dbReference>
<keyword evidence="8" id="KW-1185">Reference proteome</keyword>
<feature type="transmembrane region" description="Helical" evidence="6">
    <location>
        <begin position="158"/>
        <end position="176"/>
    </location>
</feature>
<evidence type="ECO:0000313" key="7">
    <source>
        <dbReference type="EMBL" id="KRM03320.1"/>
    </source>
</evidence>
<dbReference type="InterPro" id="IPR002293">
    <property type="entry name" value="AA/rel_permease1"/>
</dbReference>
<keyword evidence="4 6" id="KW-1133">Transmembrane helix</keyword>
<dbReference type="GO" id="GO:0016020">
    <property type="term" value="C:membrane"/>
    <property type="evidence" value="ECO:0007669"/>
    <property type="project" value="UniProtKB-SubCell"/>
</dbReference>
<evidence type="ECO:0000256" key="5">
    <source>
        <dbReference type="ARBA" id="ARBA00023136"/>
    </source>
</evidence>
<dbReference type="PATRIC" id="fig|1423749.3.peg.1124"/>
<organism evidence="7 8">
    <name type="scientific">Limosilactobacillus gastricus DSM 16045</name>
    <dbReference type="NCBI Taxonomy" id="1423749"/>
    <lineage>
        <taxon>Bacteria</taxon>
        <taxon>Bacillati</taxon>
        <taxon>Bacillota</taxon>
        <taxon>Bacilli</taxon>
        <taxon>Lactobacillales</taxon>
        <taxon>Lactobacillaceae</taxon>
        <taxon>Limosilactobacillus</taxon>
    </lineage>
</organism>
<comment type="caution">
    <text evidence="7">The sequence shown here is derived from an EMBL/GenBank/DDBJ whole genome shotgun (WGS) entry which is preliminary data.</text>
</comment>
<feature type="transmembrane region" description="Helical" evidence="6">
    <location>
        <begin position="94"/>
        <end position="115"/>
    </location>
</feature>
<feature type="transmembrane region" description="Helical" evidence="6">
    <location>
        <begin position="303"/>
        <end position="326"/>
    </location>
</feature>
<evidence type="ECO:0000256" key="6">
    <source>
        <dbReference type="SAM" id="Phobius"/>
    </source>
</evidence>
<feature type="transmembrane region" description="Helical" evidence="6">
    <location>
        <begin position="34"/>
        <end position="56"/>
    </location>
</feature>
<dbReference type="Pfam" id="PF13520">
    <property type="entry name" value="AA_permease_2"/>
    <property type="match status" value="1"/>
</dbReference>
<dbReference type="PIRSF" id="PIRSF006060">
    <property type="entry name" value="AA_transporter"/>
    <property type="match status" value="1"/>
</dbReference>
<comment type="subcellular location">
    <subcellularLocation>
        <location evidence="1">Membrane</location>
        <topology evidence="1">Multi-pass membrane protein</topology>
    </subcellularLocation>
</comment>
<dbReference type="Proteomes" id="UP000051739">
    <property type="component" value="Unassembled WGS sequence"/>
</dbReference>